<dbReference type="Proteomes" id="UP000184290">
    <property type="component" value="Unassembled WGS sequence"/>
</dbReference>
<dbReference type="InterPro" id="IPR045336">
    <property type="entry name" value="MmgE_PrpD_N"/>
</dbReference>
<keyword evidence="5" id="KW-1185">Reference proteome</keyword>
<dbReference type="SUPFAM" id="SSF103378">
    <property type="entry name" value="2-methylcitrate dehydratase PrpD"/>
    <property type="match status" value="1"/>
</dbReference>
<dbReference type="Gene3D" id="1.10.4100.10">
    <property type="entry name" value="2-methylcitrate dehydratase PrpD"/>
    <property type="match status" value="1"/>
</dbReference>
<dbReference type="InterPro" id="IPR042183">
    <property type="entry name" value="MmgE/PrpD_sf_1"/>
</dbReference>
<evidence type="ECO:0000256" key="1">
    <source>
        <dbReference type="ARBA" id="ARBA00006174"/>
    </source>
</evidence>
<accession>A0ABY1IPL3</accession>
<dbReference type="EMBL" id="FQZC01000004">
    <property type="protein sequence ID" value="SHJ78753.1"/>
    <property type="molecule type" value="Genomic_DNA"/>
</dbReference>
<feature type="domain" description="MmgE/PrpD C-terminal" evidence="3">
    <location>
        <begin position="274"/>
        <end position="432"/>
    </location>
</feature>
<evidence type="ECO:0000313" key="5">
    <source>
        <dbReference type="Proteomes" id="UP000184290"/>
    </source>
</evidence>
<evidence type="ECO:0000313" key="4">
    <source>
        <dbReference type="EMBL" id="SHJ78753.1"/>
    </source>
</evidence>
<feature type="domain" description="MmgE/PrpD N-terminal" evidence="2">
    <location>
        <begin position="13"/>
        <end position="244"/>
    </location>
</feature>
<dbReference type="InterPro" id="IPR042188">
    <property type="entry name" value="MmgE/PrpD_sf_2"/>
</dbReference>
<gene>
    <name evidence="4" type="ORF">SAMN02745911_3335</name>
</gene>
<evidence type="ECO:0000259" key="3">
    <source>
        <dbReference type="Pfam" id="PF19305"/>
    </source>
</evidence>
<dbReference type="PANTHER" id="PTHR16943">
    <property type="entry name" value="2-METHYLCITRATE DEHYDRATASE-RELATED"/>
    <property type="match status" value="1"/>
</dbReference>
<dbReference type="RefSeq" id="WP_060609251.1">
    <property type="nucleotide sequence ID" value="NZ_FQZC01000004.1"/>
</dbReference>
<dbReference type="Pfam" id="PF19305">
    <property type="entry name" value="MmgE_PrpD_C"/>
    <property type="match status" value="1"/>
</dbReference>
<proteinExistence type="inferred from homology"/>
<evidence type="ECO:0000259" key="2">
    <source>
        <dbReference type="Pfam" id="PF03972"/>
    </source>
</evidence>
<dbReference type="InterPro" id="IPR045337">
    <property type="entry name" value="MmgE_PrpD_C"/>
</dbReference>
<organism evidence="4 5">
    <name type="scientific">Aureimonas altamirensis DSM 21988</name>
    <dbReference type="NCBI Taxonomy" id="1121026"/>
    <lineage>
        <taxon>Bacteria</taxon>
        <taxon>Pseudomonadati</taxon>
        <taxon>Pseudomonadota</taxon>
        <taxon>Alphaproteobacteria</taxon>
        <taxon>Hyphomicrobiales</taxon>
        <taxon>Aurantimonadaceae</taxon>
        <taxon>Aureimonas</taxon>
    </lineage>
</organism>
<reference evidence="4 5" key="1">
    <citation type="submission" date="2016-11" db="EMBL/GenBank/DDBJ databases">
        <authorList>
            <person name="Varghese N."/>
            <person name="Submissions S."/>
        </authorList>
    </citation>
    <scope>NUCLEOTIDE SEQUENCE [LARGE SCALE GENOMIC DNA]</scope>
    <source>
        <strain evidence="4 5">DSM 21988</strain>
    </source>
</reference>
<dbReference type="InterPro" id="IPR005656">
    <property type="entry name" value="MmgE_PrpD"/>
</dbReference>
<dbReference type="InterPro" id="IPR036148">
    <property type="entry name" value="MmgE/PrpD_sf"/>
</dbReference>
<dbReference type="Gene3D" id="3.30.1330.120">
    <property type="entry name" value="2-methylcitrate dehydratase PrpD"/>
    <property type="match status" value="1"/>
</dbReference>
<comment type="similarity">
    <text evidence="1">Belongs to the PrpD family.</text>
</comment>
<dbReference type="Pfam" id="PF03972">
    <property type="entry name" value="MmgE_PrpD_N"/>
    <property type="match status" value="1"/>
</dbReference>
<comment type="caution">
    <text evidence="4">The sequence shown here is derived from an EMBL/GenBank/DDBJ whole genome shotgun (WGS) entry which is preliminary data.</text>
</comment>
<dbReference type="PANTHER" id="PTHR16943:SF8">
    <property type="entry name" value="2-METHYLCITRATE DEHYDRATASE"/>
    <property type="match status" value="1"/>
</dbReference>
<sequence length="443" mass="47755">MSNTVASTFARNLFAFSRREIPEEAYDRARTAIVDTLGVTLAGAVHDGSKILREVIVPTAANGPSRVFGTDLKLNSLDAALLNGAAAHMLDFDDSNSHLHGHVSVAVLPALLAAADEKNINGRKVLHAYIAGFETAARMGNTVSRRQYTLGWHPTTTVGIFGAVGALAVLLTLSEEETATAFSLTTSLASGIKSNFGTMTKPLIVGHANRNALMAVKLAQSGFSAGARAFEHHQGFFAVFNGDPSTYDASFLTEPWKDEIRLLDRSKGNKQKRFPCCYAIQPPLDGILELREQHNLTVEDIARVEIGVHPIRYPHINVPEPENPLAAKFATNYTVARALVAGEVVMEDYEEDARFNDPATRALMPLVSLYKYDSDNTGGAAIAIETKDGRRLETFVAAALGSTYDYPLPPQAVPEKFIACASRAIGKDGAQALLARLEADDFA</sequence>
<protein>
    <submittedName>
        <fullName evidence="4">2-methylcitrate dehydratase PrpD</fullName>
    </submittedName>
</protein>
<name>A0ABY1IPL3_9HYPH</name>